<organism evidence="10 11">
    <name type="scientific">Myceligenerans xiligouense</name>
    <dbReference type="NCBI Taxonomy" id="253184"/>
    <lineage>
        <taxon>Bacteria</taxon>
        <taxon>Bacillati</taxon>
        <taxon>Actinomycetota</taxon>
        <taxon>Actinomycetes</taxon>
        <taxon>Micrococcales</taxon>
        <taxon>Promicromonosporaceae</taxon>
        <taxon>Myceligenerans</taxon>
    </lineage>
</organism>
<comment type="subunit">
    <text evidence="7">Fourteen ClpP subunits assemble into 2 heptameric rings which stack back to back to give a disk-like structure with a central cavity, resembling the structure of eukaryotic proteasomes.</text>
</comment>
<evidence type="ECO:0000256" key="5">
    <source>
        <dbReference type="ARBA" id="ARBA00022825"/>
    </source>
</evidence>
<evidence type="ECO:0000256" key="4">
    <source>
        <dbReference type="ARBA" id="ARBA00022801"/>
    </source>
</evidence>
<evidence type="ECO:0000256" key="2">
    <source>
        <dbReference type="ARBA" id="ARBA00022490"/>
    </source>
</evidence>
<name>A0A3N4ZGP0_9MICO</name>
<dbReference type="EMBL" id="RKQZ01000001">
    <property type="protein sequence ID" value="RPF20025.1"/>
    <property type="molecule type" value="Genomic_DNA"/>
</dbReference>
<dbReference type="InterPro" id="IPR033135">
    <property type="entry name" value="ClpP_His_AS"/>
</dbReference>
<dbReference type="GO" id="GO:0051117">
    <property type="term" value="F:ATPase binding"/>
    <property type="evidence" value="ECO:0007669"/>
    <property type="project" value="TreeGrafter"/>
</dbReference>
<comment type="similarity">
    <text evidence="1 7 9">Belongs to the peptidase S14 family.</text>
</comment>
<evidence type="ECO:0000256" key="7">
    <source>
        <dbReference type="HAMAP-Rule" id="MF_00444"/>
    </source>
</evidence>
<keyword evidence="2 7" id="KW-0963">Cytoplasm</keyword>
<dbReference type="EC" id="3.4.21.92" evidence="7"/>
<dbReference type="Proteomes" id="UP000280501">
    <property type="component" value="Unassembled WGS sequence"/>
</dbReference>
<dbReference type="RefSeq" id="WP_123813249.1">
    <property type="nucleotide sequence ID" value="NZ_RKQZ01000001.1"/>
</dbReference>
<comment type="caution">
    <text evidence="10">The sequence shown here is derived from an EMBL/GenBank/DDBJ whole genome shotgun (WGS) entry which is preliminary data.</text>
</comment>
<comment type="subcellular location">
    <subcellularLocation>
        <location evidence="7">Cytoplasm</location>
    </subcellularLocation>
</comment>
<gene>
    <name evidence="7" type="primary">clpP</name>
    <name evidence="10" type="ORF">EDD34_0601</name>
</gene>
<comment type="catalytic activity">
    <reaction evidence="6 7 8">
        <text>Hydrolysis of proteins to small peptides in the presence of ATP and magnesium. alpha-casein is the usual test substrate. In the absence of ATP, only oligopeptides shorter than five residues are hydrolyzed (such as succinyl-Leu-Tyr-|-NHMec, and Leu-Tyr-Leu-|-Tyr-Trp, in which cleavage of the -Tyr-|-Leu- and -Tyr-|-Trp bonds also occurs).</text>
        <dbReference type="EC" id="3.4.21.92"/>
    </reaction>
</comment>
<keyword evidence="11" id="KW-1185">Reference proteome</keyword>
<dbReference type="InterPro" id="IPR023562">
    <property type="entry name" value="ClpP/TepA"/>
</dbReference>
<dbReference type="PANTHER" id="PTHR10381:SF70">
    <property type="entry name" value="ATP-DEPENDENT CLP PROTEASE PROTEOLYTIC SUBUNIT"/>
    <property type="match status" value="1"/>
</dbReference>
<dbReference type="GO" id="GO:0005737">
    <property type="term" value="C:cytoplasm"/>
    <property type="evidence" value="ECO:0007669"/>
    <property type="project" value="UniProtKB-SubCell"/>
</dbReference>
<dbReference type="FunFam" id="3.90.226.10:FF:000002">
    <property type="entry name" value="ATP-dependent Clp protease proteolytic subunit"/>
    <property type="match status" value="1"/>
</dbReference>
<dbReference type="GO" id="GO:0009368">
    <property type="term" value="C:endopeptidase Clp complex"/>
    <property type="evidence" value="ECO:0007669"/>
    <property type="project" value="TreeGrafter"/>
</dbReference>
<dbReference type="NCBIfam" id="NF009205">
    <property type="entry name" value="PRK12553.1"/>
    <property type="match status" value="1"/>
</dbReference>
<proteinExistence type="inferred from homology"/>
<evidence type="ECO:0000256" key="8">
    <source>
        <dbReference type="PROSITE-ProRule" id="PRU10086"/>
    </source>
</evidence>
<evidence type="ECO:0000256" key="9">
    <source>
        <dbReference type="RuleBase" id="RU003567"/>
    </source>
</evidence>
<dbReference type="PRINTS" id="PR00127">
    <property type="entry name" value="CLPPROTEASEP"/>
</dbReference>
<protein>
    <recommendedName>
        <fullName evidence="7 9">ATP-dependent Clp protease proteolytic subunit</fullName>
        <ecNumber evidence="7">3.4.21.92</ecNumber>
    </recommendedName>
    <alternativeName>
        <fullName evidence="7">Endopeptidase Clp</fullName>
    </alternativeName>
</protein>
<dbReference type="Pfam" id="PF00574">
    <property type="entry name" value="CLP_protease"/>
    <property type="match status" value="1"/>
</dbReference>
<evidence type="ECO:0000256" key="6">
    <source>
        <dbReference type="ARBA" id="ARBA00034021"/>
    </source>
</evidence>
<accession>A0A3N4ZGP0</accession>
<dbReference type="GO" id="GO:0004176">
    <property type="term" value="F:ATP-dependent peptidase activity"/>
    <property type="evidence" value="ECO:0007669"/>
    <property type="project" value="InterPro"/>
</dbReference>
<dbReference type="InterPro" id="IPR029045">
    <property type="entry name" value="ClpP/crotonase-like_dom_sf"/>
</dbReference>
<keyword evidence="4 7" id="KW-0378">Hydrolase</keyword>
<keyword evidence="5 7" id="KW-0720">Serine protease</keyword>
<dbReference type="HAMAP" id="MF_00444">
    <property type="entry name" value="ClpP"/>
    <property type="match status" value="1"/>
</dbReference>
<dbReference type="Gene3D" id="3.90.226.10">
    <property type="entry name" value="2-enoyl-CoA Hydratase, Chain A, domain 1"/>
    <property type="match status" value="1"/>
</dbReference>
<evidence type="ECO:0000313" key="11">
    <source>
        <dbReference type="Proteomes" id="UP000280501"/>
    </source>
</evidence>
<dbReference type="PANTHER" id="PTHR10381">
    <property type="entry name" value="ATP-DEPENDENT CLP PROTEASE PROTEOLYTIC SUBUNIT"/>
    <property type="match status" value="1"/>
</dbReference>
<dbReference type="GO" id="GO:0004252">
    <property type="term" value="F:serine-type endopeptidase activity"/>
    <property type="evidence" value="ECO:0007669"/>
    <property type="project" value="UniProtKB-UniRule"/>
</dbReference>
<dbReference type="GO" id="GO:0006515">
    <property type="term" value="P:protein quality control for misfolded or incompletely synthesized proteins"/>
    <property type="evidence" value="ECO:0007669"/>
    <property type="project" value="TreeGrafter"/>
</dbReference>
<comment type="function">
    <text evidence="7">Cleaves peptides in various proteins in a process that requires ATP hydrolysis. Has a chymotrypsin-like activity. Plays a major role in the degradation of misfolded proteins.</text>
</comment>
<feature type="active site" evidence="7 8">
    <location>
        <position position="116"/>
    </location>
</feature>
<keyword evidence="3 7" id="KW-0645">Protease</keyword>
<evidence type="ECO:0000313" key="10">
    <source>
        <dbReference type="EMBL" id="RPF20025.1"/>
    </source>
</evidence>
<dbReference type="AlphaFoldDB" id="A0A3N4ZGP0"/>
<dbReference type="PROSITE" id="PS00382">
    <property type="entry name" value="CLP_PROTEASE_HIS"/>
    <property type="match status" value="1"/>
</dbReference>
<feature type="active site" description="Nucleophile" evidence="7">
    <location>
        <position position="91"/>
    </location>
</feature>
<dbReference type="CDD" id="cd07017">
    <property type="entry name" value="S14_ClpP_2"/>
    <property type="match status" value="1"/>
</dbReference>
<evidence type="ECO:0000256" key="1">
    <source>
        <dbReference type="ARBA" id="ARBA00007039"/>
    </source>
</evidence>
<evidence type="ECO:0000256" key="3">
    <source>
        <dbReference type="ARBA" id="ARBA00022670"/>
    </source>
</evidence>
<reference evidence="10 11" key="1">
    <citation type="submission" date="2018-11" db="EMBL/GenBank/DDBJ databases">
        <title>Sequencing the genomes of 1000 actinobacteria strains.</title>
        <authorList>
            <person name="Klenk H.-P."/>
        </authorList>
    </citation>
    <scope>NUCLEOTIDE SEQUENCE [LARGE SCALE GENOMIC DNA]</scope>
    <source>
        <strain evidence="10 11">DSM 15700</strain>
    </source>
</reference>
<dbReference type="SUPFAM" id="SSF52096">
    <property type="entry name" value="ClpP/crotonase"/>
    <property type="match status" value="1"/>
</dbReference>
<dbReference type="OrthoDB" id="9802800at2"/>
<dbReference type="InterPro" id="IPR001907">
    <property type="entry name" value="ClpP"/>
</dbReference>
<sequence>MTDSQTIPLDDHLAARLLHQRIVVIGQEIDDPLANRVTAQLLLLSAEDQDADIALYINSPGGSITAGMGVYDTMQLLPNDIATVALGFAGSMAQVLLTAGSAGKRYALPHARIMMHQPLGGIGGTVSDITTQAENLKHTKQVVTRILADHTGQPPETIAADSDRDRWFTAEQAQAYGIVDKVVNQVGDVRPTGHGRRAGL</sequence>